<organism evidence="2">
    <name type="scientific">Rhipicephalus appendiculatus</name>
    <name type="common">Brown ear tick</name>
    <dbReference type="NCBI Taxonomy" id="34631"/>
    <lineage>
        <taxon>Eukaryota</taxon>
        <taxon>Metazoa</taxon>
        <taxon>Ecdysozoa</taxon>
        <taxon>Arthropoda</taxon>
        <taxon>Chelicerata</taxon>
        <taxon>Arachnida</taxon>
        <taxon>Acari</taxon>
        <taxon>Parasitiformes</taxon>
        <taxon>Ixodida</taxon>
        <taxon>Ixodoidea</taxon>
        <taxon>Ixodidae</taxon>
        <taxon>Rhipicephalinae</taxon>
        <taxon>Rhipicephalus</taxon>
        <taxon>Rhipicephalus</taxon>
    </lineage>
</organism>
<dbReference type="InterPro" id="IPR032675">
    <property type="entry name" value="LRR_dom_sf"/>
</dbReference>
<proteinExistence type="predicted"/>
<sequence>MADGVMSEADTQNTEVMDLFRKGLEEHVPHGDPDRDSIVVSSESMQRGAELTYTENLSEKDAAVLRRMLRTGPPVRQLTLWQISLAAFRVAFQDLEECPSLKEINFLLIDCEGKDLGISVTGVFRNLQSLDLRCDNPGSGFAKDIAGYIRQNKSLRELSLWNSCGGDEGAAILIEALAANDTLKKFTLASMELSSDTLLDFARMLTSNSTLEVVDLFDVCPAEKDKLSSLLEQELCADVFKRLKILWPQELLPELTALLRKGSCYRDLSVSVTSTVDEGVLREFFDAVAADKMLQTLHFYPSEESFDALADGIASVVRRTTTLREICNLMRVQEGKEHQLVVILEALKENSCVTSFTMYAELLNADIVKSLSELLAVNSTLVDVAICEYWGILPEQVETILQGLRKNNTLTGLMVSWDPDESDGITEMEEILKRNARLRSKAAECASSGSHDVSDAKAAD</sequence>
<dbReference type="PANTHER" id="PTHR24111">
    <property type="entry name" value="LEUCINE-RICH REPEAT-CONTAINING PROTEIN 34"/>
    <property type="match status" value="1"/>
</dbReference>
<dbReference type="Gene3D" id="3.80.10.10">
    <property type="entry name" value="Ribonuclease Inhibitor"/>
    <property type="match status" value="2"/>
</dbReference>
<dbReference type="AlphaFoldDB" id="A0A131YJ90"/>
<dbReference type="PANTHER" id="PTHR24111:SF0">
    <property type="entry name" value="LEUCINE-RICH REPEAT-CONTAINING PROTEIN"/>
    <property type="match status" value="1"/>
</dbReference>
<dbReference type="SUPFAM" id="SSF52047">
    <property type="entry name" value="RNI-like"/>
    <property type="match status" value="1"/>
</dbReference>
<reference evidence="2" key="1">
    <citation type="journal article" date="2016" name="Ticks Tick Borne Dis.">
        <title>De novo assembly and annotation of the salivary gland transcriptome of Rhipicephalus appendiculatus male and female ticks during blood feeding.</title>
        <authorList>
            <person name="de Castro M.H."/>
            <person name="de Klerk D."/>
            <person name="Pienaar R."/>
            <person name="Latif A.A."/>
            <person name="Rees D.J."/>
            <person name="Mans B.J."/>
        </authorList>
    </citation>
    <scope>NUCLEOTIDE SEQUENCE</scope>
    <source>
        <tissue evidence="2">Salivary glands</tissue>
    </source>
</reference>
<accession>A0A131YJ90</accession>
<evidence type="ECO:0000313" key="2">
    <source>
        <dbReference type="EMBL" id="JAP78605.1"/>
    </source>
</evidence>
<evidence type="ECO:0000256" key="1">
    <source>
        <dbReference type="ARBA" id="ARBA00022737"/>
    </source>
</evidence>
<keyword evidence="1" id="KW-0677">Repeat</keyword>
<dbReference type="InterPro" id="IPR052201">
    <property type="entry name" value="LRR-containing_regulator"/>
</dbReference>
<dbReference type="EMBL" id="GEDV01009952">
    <property type="protein sequence ID" value="JAP78605.1"/>
    <property type="molecule type" value="Transcribed_RNA"/>
</dbReference>
<protein>
    <submittedName>
        <fullName evidence="2">Protein nlrc3</fullName>
    </submittedName>
</protein>
<name>A0A131YJ90_RHIAP</name>